<protein>
    <submittedName>
        <fullName evidence="2">Uncharacterized protein</fullName>
    </submittedName>
</protein>
<feature type="compositionally biased region" description="Gly residues" evidence="1">
    <location>
        <begin position="72"/>
        <end position="85"/>
    </location>
</feature>
<proteinExistence type="predicted"/>
<dbReference type="Proteomes" id="UP000834458">
    <property type="component" value="Unassembled WGS sequence"/>
</dbReference>
<evidence type="ECO:0000313" key="3">
    <source>
        <dbReference type="Proteomes" id="UP000834458"/>
    </source>
</evidence>
<evidence type="ECO:0000313" key="2">
    <source>
        <dbReference type="EMBL" id="CAB5697886.1"/>
    </source>
</evidence>
<reference evidence="2" key="1">
    <citation type="submission" date="2020-05" db="EMBL/GenBank/DDBJ databases">
        <authorList>
            <person name="Delgado-Blas J."/>
        </authorList>
    </citation>
    <scope>NUCLEOTIDE SEQUENCE</scope>
    <source>
        <strain evidence="2">BB1454</strain>
    </source>
</reference>
<gene>
    <name evidence="2" type="ORF">GHA_02503</name>
</gene>
<feature type="compositionally biased region" description="Low complexity" evidence="1">
    <location>
        <begin position="86"/>
        <end position="132"/>
    </location>
</feature>
<dbReference type="AlphaFoldDB" id="A0AA35GJY5"/>
<accession>A0AA35GJY5</accession>
<dbReference type="EMBL" id="CAHPSC010000036">
    <property type="protein sequence ID" value="CAB5697886.1"/>
    <property type="molecule type" value="Genomic_DNA"/>
</dbReference>
<sequence>MIAFTQPGESLVFLQVLHSTCGKLGEREAPCTMPWGDVRERSGQRCKAPLIGLRNPTRWASSPTRWARSRPGGPGARPGGPGALPGGPAARPGGPGADQVGQEPDQVGQQPDQVGQEPDQVGQQPDQVGQEPTRWARSPTRWASSRPGGPGVTCSEAAAQREKEGAARVRACGVWGAMLAIRLVPRSVPGDVLTAQPARQVMASRRSDCFSCRVVAVAQALAGCAWRAAWPGMPLARR</sequence>
<feature type="region of interest" description="Disordered" evidence="1">
    <location>
        <begin position="52"/>
        <end position="154"/>
    </location>
</feature>
<evidence type="ECO:0000256" key="1">
    <source>
        <dbReference type="SAM" id="MobiDB-lite"/>
    </source>
</evidence>
<name>A0AA35GJY5_9BURK</name>
<comment type="caution">
    <text evidence="2">The sequence shown here is derived from an EMBL/GenBank/DDBJ whole genome shotgun (WGS) entry which is preliminary data.</text>
</comment>
<organism evidence="2 3">
    <name type="scientific">Comamonas aquatica</name>
    <dbReference type="NCBI Taxonomy" id="225991"/>
    <lineage>
        <taxon>Bacteria</taxon>
        <taxon>Pseudomonadati</taxon>
        <taxon>Pseudomonadota</taxon>
        <taxon>Betaproteobacteria</taxon>
        <taxon>Burkholderiales</taxon>
        <taxon>Comamonadaceae</taxon>
        <taxon>Comamonas</taxon>
    </lineage>
</organism>